<dbReference type="InterPro" id="IPR036291">
    <property type="entry name" value="NAD(P)-bd_dom_sf"/>
</dbReference>
<dbReference type="Proteomes" id="UP000027178">
    <property type="component" value="Unassembled WGS sequence"/>
</dbReference>
<dbReference type="OrthoDB" id="3194817at2"/>
<dbReference type="InterPro" id="IPR028939">
    <property type="entry name" value="P5C_Rdtase_cat_N"/>
</dbReference>
<name>A0A066Z1R6_9ACTN</name>
<dbReference type="AlphaFoldDB" id="A0A066Z1R6"/>
<evidence type="ECO:0000259" key="2">
    <source>
        <dbReference type="Pfam" id="PF03807"/>
    </source>
</evidence>
<dbReference type="Pfam" id="PF03807">
    <property type="entry name" value="F420_oxidored"/>
    <property type="match status" value="1"/>
</dbReference>
<dbReference type="PATRIC" id="fig|1348663.4.peg.798"/>
<comment type="caution">
    <text evidence="3">The sequence shown here is derived from an EMBL/GenBank/DDBJ whole genome shotgun (WGS) entry which is preliminary data.</text>
</comment>
<gene>
    <name evidence="3" type="ORF">KCH_08390</name>
</gene>
<dbReference type="GO" id="GO:0016491">
    <property type="term" value="F:oxidoreductase activity"/>
    <property type="evidence" value="ECO:0007669"/>
    <property type="project" value="UniProtKB-KW"/>
</dbReference>
<evidence type="ECO:0000256" key="1">
    <source>
        <dbReference type="ARBA" id="ARBA00023002"/>
    </source>
</evidence>
<reference evidence="3 4" key="1">
    <citation type="submission" date="2014-05" db="EMBL/GenBank/DDBJ databases">
        <title>Draft Genome Sequence of Kitasatospora cheerisanensis KCTC 2395.</title>
        <authorList>
            <person name="Nam D.H."/>
        </authorList>
    </citation>
    <scope>NUCLEOTIDE SEQUENCE [LARGE SCALE GENOMIC DNA]</scope>
    <source>
        <strain evidence="3 4">KCTC 2395</strain>
    </source>
</reference>
<evidence type="ECO:0000313" key="3">
    <source>
        <dbReference type="EMBL" id="KDN87467.1"/>
    </source>
</evidence>
<keyword evidence="1" id="KW-0560">Oxidoreductase</keyword>
<dbReference type="eggNOG" id="COG2085">
    <property type="taxonomic scope" value="Bacteria"/>
</dbReference>
<dbReference type="RefSeq" id="WP_035859010.1">
    <property type="nucleotide sequence ID" value="NZ_KK853997.1"/>
</dbReference>
<protein>
    <submittedName>
        <fullName evidence="3">NADP oxidoreductase</fullName>
    </submittedName>
</protein>
<dbReference type="EMBL" id="JNBY01000035">
    <property type="protein sequence ID" value="KDN87467.1"/>
    <property type="molecule type" value="Genomic_DNA"/>
</dbReference>
<dbReference type="PANTHER" id="PTHR14239:SF10">
    <property type="entry name" value="REDUCTASE"/>
    <property type="match status" value="1"/>
</dbReference>
<dbReference type="HOGENOM" id="CLU_076368_2_0_11"/>
<feature type="domain" description="Pyrroline-5-carboxylate reductase catalytic N-terminal" evidence="2">
    <location>
        <begin position="2"/>
        <end position="96"/>
    </location>
</feature>
<dbReference type="PANTHER" id="PTHR14239">
    <property type="entry name" value="DUDULIN-RELATED"/>
    <property type="match status" value="1"/>
</dbReference>
<dbReference type="InterPro" id="IPR051267">
    <property type="entry name" value="STEAP_metalloreductase"/>
</dbReference>
<evidence type="ECO:0000313" key="4">
    <source>
        <dbReference type="Proteomes" id="UP000027178"/>
    </source>
</evidence>
<organism evidence="3 4">
    <name type="scientific">Kitasatospora cheerisanensis KCTC 2395</name>
    <dbReference type="NCBI Taxonomy" id="1348663"/>
    <lineage>
        <taxon>Bacteria</taxon>
        <taxon>Bacillati</taxon>
        <taxon>Actinomycetota</taxon>
        <taxon>Actinomycetes</taxon>
        <taxon>Kitasatosporales</taxon>
        <taxon>Streptomycetaceae</taxon>
        <taxon>Kitasatospora</taxon>
    </lineage>
</organism>
<sequence>MRIGILGTGTVGQTLGSKLVALGHEVVLGSRSKGNAAAGDWADRNGPRAQAGTFAEAAAHGELVVNATGGTVALSAVELAGPENLAGKVLLDVCNPLVFSPTGELTLDPVNDDSIGEQLQRALPQTRVVKALNTVNVAVMVDPDRVPGEHQLFMAGEDTEAKAQVTALLGEFGWPAGRVLDLGGIDAARGLEMMMPFWMRLMRHYGHADFNYSIRTAN</sequence>
<proteinExistence type="predicted"/>
<accession>A0A066Z1R6</accession>
<keyword evidence="4" id="KW-1185">Reference proteome</keyword>
<dbReference type="Gene3D" id="3.40.50.720">
    <property type="entry name" value="NAD(P)-binding Rossmann-like Domain"/>
    <property type="match status" value="1"/>
</dbReference>
<dbReference type="SUPFAM" id="SSF51735">
    <property type="entry name" value="NAD(P)-binding Rossmann-fold domains"/>
    <property type="match status" value="1"/>
</dbReference>